<reference evidence="1 2" key="1">
    <citation type="submission" date="2012-10" db="EMBL/GenBank/DDBJ databases">
        <authorList>
            <person name="Genoscope - CEA"/>
        </authorList>
    </citation>
    <scope>NUCLEOTIDE SEQUENCE [LARGE SCALE GENOMIC DNA]</scope>
    <source>
        <strain evidence="2">AM13 / DSM 14728</strain>
    </source>
</reference>
<dbReference type="AlphaFoldDB" id="L0RBC6"/>
<dbReference type="Proteomes" id="UP000010808">
    <property type="component" value="Chromosome"/>
</dbReference>
<name>L0RBC6_9BACT</name>
<evidence type="ECO:0000313" key="1">
    <source>
        <dbReference type="EMBL" id="CCO24059.1"/>
    </source>
</evidence>
<organism evidence="1 2">
    <name type="scientific">Maridesulfovibrio hydrothermalis AM13 = DSM 14728</name>
    <dbReference type="NCBI Taxonomy" id="1121451"/>
    <lineage>
        <taxon>Bacteria</taxon>
        <taxon>Pseudomonadati</taxon>
        <taxon>Thermodesulfobacteriota</taxon>
        <taxon>Desulfovibrionia</taxon>
        <taxon>Desulfovibrionales</taxon>
        <taxon>Desulfovibrionaceae</taxon>
        <taxon>Maridesulfovibrio</taxon>
    </lineage>
</organism>
<sequence>MELVHDLKGKGKEKFDSLLDDRLLDANCSVGFLDVEGAVQALKYVFT</sequence>
<dbReference type="HOGENOM" id="CLU_3167238_0_0_7"/>
<evidence type="ECO:0000313" key="2">
    <source>
        <dbReference type="Proteomes" id="UP000010808"/>
    </source>
</evidence>
<protein>
    <submittedName>
        <fullName evidence="1">Uncharacterized protein</fullName>
    </submittedName>
</protein>
<dbReference type="EMBL" id="FO203522">
    <property type="protein sequence ID" value="CCO24059.1"/>
    <property type="molecule type" value="Genomic_DNA"/>
</dbReference>
<dbReference type="STRING" id="1121451.DESAM_21782"/>
<gene>
    <name evidence="1" type="ORF">DESAM_21782</name>
</gene>
<proteinExistence type="predicted"/>
<dbReference type="PATRIC" id="fig|1121451.3.peg.2019"/>
<dbReference type="KEGG" id="dhy:DESAM_21782"/>
<accession>L0RBC6</accession>
<keyword evidence="2" id="KW-1185">Reference proteome</keyword>